<keyword evidence="9" id="KW-1185">Reference proteome</keyword>
<evidence type="ECO:0000313" key="8">
    <source>
        <dbReference type="EMBL" id="QNN62017.1"/>
    </source>
</evidence>
<keyword evidence="5 8" id="KW-0067">ATP-binding</keyword>
<evidence type="ECO:0000256" key="4">
    <source>
        <dbReference type="ARBA" id="ARBA00022741"/>
    </source>
</evidence>
<feature type="domain" description="ABC transporter" evidence="7">
    <location>
        <begin position="11"/>
        <end position="235"/>
    </location>
</feature>
<dbReference type="PROSITE" id="PS50893">
    <property type="entry name" value="ABC_TRANSPORTER_2"/>
    <property type="match status" value="1"/>
</dbReference>
<dbReference type="InterPro" id="IPR003439">
    <property type="entry name" value="ABC_transporter-like_ATP-bd"/>
</dbReference>
<dbReference type="PANTHER" id="PTHR42711:SF5">
    <property type="entry name" value="ABC TRANSPORTER ATP-BINDING PROTEIN NATA"/>
    <property type="match status" value="1"/>
</dbReference>
<sequence>MRSRATTPPIIQCEKLTKRFGSFTAVRDLDLDLEPGTVLGFLGPNGAGKSTTIRMMLGLSTPSSGTVRLFGEDPLRNRDARARVGYSPGELRLDDRLTVAATLNSWARLRGGVDISFRDSLIDRFGVQVDRHVRGLSTGNRRKLALVGALMARPELLILDEPTNGLDPLVQNEFMSALEEVTASGTSVLLSSHILSEVERIADRIIVIRAGVVVADGTTNELRRGAAQEYRAVFTGAAPDTSTFASLSGAQSVDSPQADELRVQWAGPPRELLNKLAEYELESLTAPEPDLEQAFMSYYRSDPPHVQSEGGA</sequence>
<evidence type="ECO:0000256" key="2">
    <source>
        <dbReference type="ARBA" id="ARBA00005417"/>
    </source>
</evidence>
<dbReference type="GO" id="GO:0046677">
    <property type="term" value="P:response to antibiotic"/>
    <property type="evidence" value="ECO:0007669"/>
    <property type="project" value="UniProtKB-KW"/>
</dbReference>
<dbReference type="PANTHER" id="PTHR42711">
    <property type="entry name" value="ABC TRANSPORTER ATP-BINDING PROTEIN"/>
    <property type="match status" value="1"/>
</dbReference>
<evidence type="ECO:0000259" key="7">
    <source>
        <dbReference type="PROSITE" id="PS50893"/>
    </source>
</evidence>
<dbReference type="Gene3D" id="3.40.50.300">
    <property type="entry name" value="P-loop containing nucleotide triphosphate hydrolases"/>
    <property type="match status" value="1"/>
</dbReference>
<dbReference type="KEGG" id="ldn:H9L06_06745"/>
<dbReference type="GO" id="GO:0005886">
    <property type="term" value="C:plasma membrane"/>
    <property type="evidence" value="ECO:0007669"/>
    <property type="project" value="UniProtKB-SubCell"/>
</dbReference>
<keyword evidence="4" id="KW-0547">Nucleotide-binding</keyword>
<reference evidence="8 9" key="1">
    <citation type="submission" date="2020-08" db="EMBL/GenBank/DDBJ databases">
        <title>Genome sequence of Leucobacter denitrificans KACC 14055T.</title>
        <authorList>
            <person name="Hyun D.-W."/>
            <person name="Bae J.-W."/>
        </authorList>
    </citation>
    <scope>NUCLEOTIDE SEQUENCE [LARGE SCALE GENOMIC DNA]</scope>
    <source>
        <strain evidence="8 9">KACC 14055</strain>
    </source>
</reference>
<gene>
    <name evidence="8" type="ORF">H9L06_06745</name>
</gene>
<dbReference type="Proteomes" id="UP000515934">
    <property type="component" value="Chromosome"/>
</dbReference>
<dbReference type="CDD" id="cd03230">
    <property type="entry name" value="ABC_DR_subfamily_A"/>
    <property type="match status" value="1"/>
</dbReference>
<name>A0A7G9S2E2_9MICO</name>
<dbReference type="GO" id="GO:0016887">
    <property type="term" value="F:ATP hydrolysis activity"/>
    <property type="evidence" value="ECO:0007669"/>
    <property type="project" value="InterPro"/>
</dbReference>
<evidence type="ECO:0000256" key="3">
    <source>
        <dbReference type="ARBA" id="ARBA00022448"/>
    </source>
</evidence>
<keyword evidence="3" id="KW-0813">Transport</keyword>
<keyword evidence="6" id="KW-0046">Antibiotic resistance</keyword>
<dbReference type="Pfam" id="PF00005">
    <property type="entry name" value="ABC_tran"/>
    <property type="match status" value="1"/>
</dbReference>
<dbReference type="InterPro" id="IPR003593">
    <property type="entry name" value="AAA+_ATPase"/>
</dbReference>
<dbReference type="SMART" id="SM00382">
    <property type="entry name" value="AAA"/>
    <property type="match status" value="1"/>
</dbReference>
<dbReference type="InterPro" id="IPR050763">
    <property type="entry name" value="ABC_transporter_ATP-binding"/>
</dbReference>
<comment type="similarity">
    <text evidence="2">Belongs to the ABC transporter superfamily.</text>
</comment>
<accession>A0A7G9S2E2</accession>
<evidence type="ECO:0000256" key="5">
    <source>
        <dbReference type="ARBA" id="ARBA00022840"/>
    </source>
</evidence>
<dbReference type="EMBL" id="CP060716">
    <property type="protein sequence ID" value="QNN62017.1"/>
    <property type="molecule type" value="Genomic_DNA"/>
</dbReference>
<organism evidence="8 9">
    <name type="scientific">Leucobacter denitrificans</name>
    <dbReference type="NCBI Taxonomy" id="683042"/>
    <lineage>
        <taxon>Bacteria</taxon>
        <taxon>Bacillati</taxon>
        <taxon>Actinomycetota</taxon>
        <taxon>Actinomycetes</taxon>
        <taxon>Micrococcales</taxon>
        <taxon>Microbacteriaceae</taxon>
        <taxon>Leucobacter</taxon>
    </lineage>
</organism>
<evidence type="ECO:0000313" key="9">
    <source>
        <dbReference type="Proteomes" id="UP000515934"/>
    </source>
</evidence>
<dbReference type="SUPFAM" id="SSF52540">
    <property type="entry name" value="P-loop containing nucleoside triphosphate hydrolases"/>
    <property type="match status" value="1"/>
</dbReference>
<proteinExistence type="inferred from homology"/>
<dbReference type="GO" id="GO:0005524">
    <property type="term" value="F:ATP binding"/>
    <property type="evidence" value="ECO:0007669"/>
    <property type="project" value="UniProtKB-KW"/>
</dbReference>
<evidence type="ECO:0000256" key="6">
    <source>
        <dbReference type="ARBA" id="ARBA00023251"/>
    </source>
</evidence>
<dbReference type="RefSeq" id="WP_187554488.1">
    <property type="nucleotide sequence ID" value="NZ_CP060716.1"/>
</dbReference>
<dbReference type="InterPro" id="IPR027417">
    <property type="entry name" value="P-loop_NTPase"/>
</dbReference>
<comment type="subcellular location">
    <subcellularLocation>
        <location evidence="1">Cell membrane</location>
        <topology evidence="1">Peripheral membrane protein</topology>
    </subcellularLocation>
</comment>
<evidence type="ECO:0000256" key="1">
    <source>
        <dbReference type="ARBA" id="ARBA00004202"/>
    </source>
</evidence>
<protein>
    <submittedName>
        <fullName evidence="8">ABC transporter ATP-binding protein</fullName>
    </submittedName>
</protein>
<dbReference type="AlphaFoldDB" id="A0A7G9S2E2"/>